<keyword evidence="3 6" id="KW-0863">Zinc-finger</keyword>
<dbReference type="Proteomes" id="UP001187531">
    <property type="component" value="Unassembled WGS sequence"/>
</dbReference>
<evidence type="ECO:0000256" key="3">
    <source>
        <dbReference type="ARBA" id="ARBA00022771"/>
    </source>
</evidence>
<organism evidence="11 12">
    <name type="scientific">Artemia franciscana</name>
    <name type="common">Brine shrimp</name>
    <name type="synonym">Artemia sanfranciscana</name>
    <dbReference type="NCBI Taxonomy" id="6661"/>
    <lineage>
        <taxon>Eukaryota</taxon>
        <taxon>Metazoa</taxon>
        <taxon>Ecdysozoa</taxon>
        <taxon>Arthropoda</taxon>
        <taxon>Crustacea</taxon>
        <taxon>Branchiopoda</taxon>
        <taxon>Anostraca</taxon>
        <taxon>Artemiidae</taxon>
        <taxon>Artemia</taxon>
    </lineage>
</organism>
<evidence type="ECO:0000256" key="7">
    <source>
        <dbReference type="PROSITE-ProRule" id="PRU00309"/>
    </source>
</evidence>
<gene>
    <name evidence="11" type="ORF">QYM36_016784</name>
</gene>
<evidence type="ECO:0000256" key="2">
    <source>
        <dbReference type="ARBA" id="ARBA00022737"/>
    </source>
</evidence>
<keyword evidence="4" id="KW-0862">Zinc</keyword>
<keyword evidence="5 7" id="KW-0238">DNA-binding</keyword>
<dbReference type="PROSITE" id="PS00028">
    <property type="entry name" value="ZINC_FINGER_C2H2_1"/>
    <property type="match status" value="4"/>
</dbReference>
<evidence type="ECO:0000313" key="12">
    <source>
        <dbReference type="Proteomes" id="UP001187531"/>
    </source>
</evidence>
<keyword evidence="2" id="KW-0677">Repeat</keyword>
<dbReference type="SMART" id="SM00355">
    <property type="entry name" value="ZnF_C2H2"/>
    <property type="match status" value="11"/>
</dbReference>
<dbReference type="AlphaFoldDB" id="A0AA88KV62"/>
<accession>A0AA88KV62</accession>
<dbReference type="PANTHER" id="PTHR24379:SF127">
    <property type="entry name" value="BLOODY FINGERS-RELATED"/>
    <property type="match status" value="1"/>
</dbReference>
<feature type="domain" description="THAP-type" evidence="10">
    <location>
        <begin position="1"/>
        <end position="64"/>
    </location>
</feature>
<feature type="domain" description="C2H2-type" evidence="9">
    <location>
        <begin position="731"/>
        <end position="759"/>
    </location>
</feature>
<evidence type="ECO:0000256" key="4">
    <source>
        <dbReference type="ARBA" id="ARBA00022833"/>
    </source>
</evidence>
<evidence type="ECO:0000259" key="9">
    <source>
        <dbReference type="PROSITE" id="PS50157"/>
    </source>
</evidence>
<evidence type="ECO:0000256" key="1">
    <source>
        <dbReference type="ARBA" id="ARBA00022723"/>
    </source>
</evidence>
<name>A0AA88KV62_ARTSF</name>
<protein>
    <submittedName>
        <fullName evidence="11">Uncharacterized protein</fullName>
    </submittedName>
</protein>
<dbReference type="GO" id="GO:0005634">
    <property type="term" value="C:nucleus"/>
    <property type="evidence" value="ECO:0007669"/>
    <property type="project" value="TreeGrafter"/>
</dbReference>
<evidence type="ECO:0000259" key="10">
    <source>
        <dbReference type="PROSITE" id="PS50950"/>
    </source>
</evidence>
<sequence length="910" mass="102629">MDKHEVLEWLTAVNRSDLLLVNSVDSIVRNKHICSKHFPESSFFEQSASSLRPWLKPDAVPSILDPTELGVKDAACGTSINGDRTLAFNMMQIQFIALAHQLLLHPQTPTSWLQPLKEVCLVIQPRDTSNCDLREASTKVVQKQIQGAFESGSNLTYATESNGLETDDGQSEKSDENLLGNADVVTDSVAMQSMDLLNNSIQSEGSDLISEFESHGMETVDVNLEEPNEESHPIVFAGTGIVDPLQISPDTSGQLEDGSDLISEFESHGMETVDVNLEEPNEESHPIVFAGTGIVDPLQTDSPDTSGQLEDGGRISTNSLNTFTNEIDGSSISLHSAADYEVLSTKDSLSVTNTELVQIILKSEDNAEFEDENKAEVFSSSLDSLKTPEESSIDLEIAQTADELSGEYVGSISSAKALLKGHDLPKLEVTYSEDKQKVYPCCYCNLCFSKPSHRGSHIESHNMKIKCPICCIEFFSHKIVQHLVDIHGKKRNIKSGAPKGSIPKMAKSLLNGLEFPELKTVYDKKLHTNVFPCCYCPDVFSSKTERKNHLQNHDIKAQCPLCLKELASHKAVSHVKRVHVKSAANKLKDFCELCNGFYPDLSRHCMDRHSKSSVIRRFCIYCENASFATSEELLNHYEVNHDDEKLACKICEEYIFSFQQKKHMMEHGSKTKKLCPHCGKLFRRLEEHIMVVHQGQKRQRLKPVQCDQCAKFLHNKQKLQFHYLSFHSPDIKCDTCALKFGSLRALNHHNRKLHKPQGDSNLKKRNCSHKSTKNNKMVVMVKCAVCKKDIASVRLFAHLVYHVWKEIGHAYDRQLQFVEQDVACPTCNAQFRCTHYLANHMTRHLDPARVCECSCCFRTFKYVGHFDLHKKFFCKSLDETIAYTRQCREKNQQCKNKLLRQRKGLGIDAE</sequence>
<dbReference type="InterPro" id="IPR006612">
    <property type="entry name" value="THAP_Znf"/>
</dbReference>
<dbReference type="GO" id="GO:0008270">
    <property type="term" value="F:zinc ion binding"/>
    <property type="evidence" value="ECO:0007669"/>
    <property type="project" value="UniProtKB-KW"/>
</dbReference>
<evidence type="ECO:0000256" key="6">
    <source>
        <dbReference type="PROSITE-ProRule" id="PRU00042"/>
    </source>
</evidence>
<proteinExistence type="predicted"/>
<dbReference type="PANTHER" id="PTHR24379">
    <property type="entry name" value="KRAB AND ZINC FINGER DOMAIN-CONTAINING"/>
    <property type="match status" value="1"/>
</dbReference>
<dbReference type="PROSITE" id="PS50950">
    <property type="entry name" value="ZF_THAP"/>
    <property type="match status" value="1"/>
</dbReference>
<dbReference type="PROSITE" id="PS50157">
    <property type="entry name" value="ZINC_FINGER_C2H2_2"/>
    <property type="match status" value="1"/>
</dbReference>
<dbReference type="GO" id="GO:0000977">
    <property type="term" value="F:RNA polymerase II transcription regulatory region sequence-specific DNA binding"/>
    <property type="evidence" value="ECO:0007669"/>
    <property type="project" value="TreeGrafter"/>
</dbReference>
<feature type="region of interest" description="Disordered" evidence="8">
    <location>
        <begin position="156"/>
        <end position="176"/>
    </location>
</feature>
<evidence type="ECO:0000313" key="11">
    <source>
        <dbReference type="EMBL" id="KAK2704502.1"/>
    </source>
</evidence>
<dbReference type="InterPro" id="IPR013087">
    <property type="entry name" value="Znf_C2H2_type"/>
</dbReference>
<dbReference type="EMBL" id="JAVRJZ010000021">
    <property type="protein sequence ID" value="KAK2704502.1"/>
    <property type="molecule type" value="Genomic_DNA"/>
</dbReference>
<evidence type="ECO:0000256" key="5">
    <source>
        <dbReference type="ARBA" id="ARBA00023125"/>
    </source>
</evidence>
<keyword evidence="12" id="KW-1185">Reference proteome</keyword>
<keyword evidence="1" id="KW-0479">Metal-binding</keyword>
<evidence type="ECO:0000256" key="8">
    <source>
        <dbReference type="SAM" id="MobiDB-lite"/>
    </source>
</evidence>
<dbReference type="GO" id="GO:0000981">
    <property type="term" value="F:DNA-binding transcription factor activity, RNA polymerase II-specific"/>
    <property type="evidence" value="ECO:0007669"/>
    <property type="project" value="TreeGrafter"/>
</dbReference>
<dbReference type="Gene3D" id="3.30.160.60">
    <property type="entry name" value="Classic Zinc Finger"/>
    <property type="match status" value="1"/>
</dbReference>
<comment type="caution">
    <text evidence="11">The sequence shown here is derived from an EMBL/GenBank/DDBJ whole genome shotgun (WGS) entry which is preliminary data.</text>
</comment>
<reference evidence="11" key="1">
    <citation type="submission" date="2023-07" db="EMBL/GenBank/DDBJ databases">
        <title>Chromosome-level genome assembly of Artemia franciscana.</title>
        <authorList>
            <person name="Jo E."/>
        </authorList>
    </citation>
    <scope>NUCLEOTIDE SEQUENCE</scope>
    <source>
        <tissue evidence="11">Whole body</tissue>
    </source>
</reference>